<dbReference type="EMBL" id="KQ947427">
    <property type="protein sequence ID" value="KUJ11347.1"/>
    <property type="molecule type" value="Genomic_DNA"/>
</dbReference>
<protein>
    <submittedName>
        <fullName evidence="2">Uncharacterized protein</fullName>
    </submittedName>
</protein>
<evidence type="ECO:0000313" key="2">
    <source>
        <dbReference type="EMBL" id="KUJ11347.1"/>
    </source>
</evidence>
<gene>
    <name evidence="2" type="ORF">LY89DRAFT_242724</name>
</gene>
<evidence type="ECO:0000256" key="1">
    <source>
        <dbReference type="SAM" id="MobiDB-lite"/>
    </source>
</evidence>
<evidence type="ECO:0000313" key="3">
    <source>
        <dbReference type="Proteomes" id="UP000070700"/>
    </source>
</evidence>
<dbReference type="Proteomes" id="UP000070700">
    <property type="component" value="Unassembled WGS sequence"/>
</dbReference>
<sequence length="212" mass="24253">MSKLIAPSGRKCKPSPLSKTVQLAPTDSCDAVVSTRLTTRASSHTTSTQNETPTSMRETNRRIYAGAHTSRMVDSWCIPEPHHMNSPKRQTGLNFKPCLDIESGKMEWERIQYGQRDLYHRCVDGGRDNIHGLDDDASDCDGEEDLEIYEQEEFVFKGNLYCDEEEDSEVYEEEAFVFKGKLYHIDDDKISDIEEEQSDELVILYALEEDVE</sequence>
<keyword evidence="3" id="KW-1185">Reference proteome</keyword>
<name>A0A194WUQ6_MOLSC</name>
<dbReference type="KEGG" id="psco:LY89DRAFT_242724"/>
<feature type="compositionally biased region" description="Polar residues" evidence="1">
    <location>
        <begin position="37"/>
        <end position="57"/>
    </location>
</feature>
<organism evidence="2 3">
    <name type="scientific">Mollisia scopiformis</name>
    <name type="common">Conifer needle endophyte fungus</name>
    <name type="synonym">Phialocephala scopiformis</name>
    <dbReference type="NCBI Taxonomy" id="149040"/>
    <lineage>
        <taxon>Eukaryota</taxon>
        <taxon>Fungi</taxon>
        <taxon>Dikarya</taxon>
        <taxon>Ascomycota</taxon>
        <taxon>Pezizomycotina</taxon>
        <taxon>Leotiomycetes</taxon>
        <taxon>Helotiales</taxon>
        <taxon>Mollisiaceae</taxon>
        <taxon>Mollisia</taxon>
    </lineage>
</organism>
<feature type="region of interest" description="Disordered" evidence="1">
    <location>
        <begin position="1"/>
        <end position="24"/>
    </location>
</feature>
<proteinExistence type="predicted"/>
<dbReference type="RefSeq" id="XP_018065702.1">
    <property type="nucleotide sequence ID" value="XM_018206127.1"/>
</dbReference>
<dbReference type="GeneID" id="28815853"/>
<reference evidence="2 3" key="1">
    <citation type="submission" date="2015-10" db="EMBL/GenBank/DDBJ databases">
        <title>Full genome of DAOMC 229536 Phialocephala scopiformis, a fungal endophyte of spruce producing the potent anti-insectan compound rugulosin.</title>
        <authorList>
            <consortium name="DOE Joint Genome Institute"/>
            <person name="Walker A.K."/>
            <person name="Frasz S.L."/>
            <person name="Seifert K.A."/>
            <person name="Miller J.D."/>
            <person name="Mondo S.J."/>
            <person name="Labutti K."/>
            <person name="Lipzen A."/>
            <person name="Dockter R."/>
            <person name="Kennedy M."/>
            <person name="Grigoriev I.V."/>
            <person name="Spatafora J.W."/>
        </authorList>
    </citation>
    <scope>NUCLEOTIDE SEQUENCE [LARGE SCALE GENOMIC DNA]</scope>
    <source>
        <strain evidence="2 3">CBS 120377</strain>
    </source>
</reference>
<feature type="region of interest" description="Disordered" evidence="1">
    <location>
        <begin position="37"/>
        <end position="58"/>
    </location>
</feature>
<accession>A0A194WUQ6</accession>
<dbReference type="InParanoid" id="A0A194WUQ6"/>
<dbReference type="AlphaFoldDB" id="A0A194WUQ6"/>